<dbReference type="EMBL" id="CM001888">
    <property type="protein sequence ID" value="EOY17702.1"/>
    <property type="molecule type" value="Genomic_DNA"/>
</dbReference>
<gene>
    <name evidence="2" type="ORF">TCM_042456</name>
</gene>
<dbReference type="HOGENOM" id="CLU_2563001_0_0_1"/>
<sequence>MEAPVTDPPDIMTENIRKYMKAHFETPGAPQVESLNNLAARLNRKGAAQLFYQTCVLTSQGFLKVKQREPFGDILISKGPKM</sequence>
<dbReference type="AlphaFoldDB" id="A0A061FM25"/>
<reference evidence="2 3" key="1">
    <citation type="journal article" date="2013" name="Genome Biol.">
        <title>The genome sequence of the most widely cultivated cacao type and its use to identify candidate genes regulating pod color.</title>
        <authorList>
            <person name="Motamayor J.C."/>
            <person name="Mockaitis K."/>
            <person name="Schmutz J."/>
            <person name="Haiminen N."/>
            <person name="Iii D.L."/>
            <person name="Cornejo O."/>
            <person name="Findley S.D."/>
            <person name="Zheng P."/>
            <person name="Utro F."/>
            <person name="Royaert S."/>
            <person name="Saski C."/>
            <person name="Jenkins J."/>
            <person name="Podicheti R."/>
            <person name="Zhao M."/>
            <person name="Scheffler B.E."/>
            <person name="Stack J.C."/>
            <person name="Feltus F.A."/>
            <person name="Mustiga G.M."/>
            <person name="Amores F."/>
            <person name="Phillips W."/>
            <person name="Marelli J.P."/>
            <person name="May G.D."/>
            <person name="Shapiro H."/>
            <person name="Ma J."/>
            <person name="Bustamante C.D."/>
            <person name="Schnell R.J."/>
            <person name="Main D."/>
            <person name="Gilbert D."/>
            <person name="Parida L."/>
            <person name="Kuhn D.N."/>
        </authorList>
    </citation>
    <scope>NUCLEOTIDE SEQUENCE [LARGE SCALE GENOMIC DNA]</scope>
    <source>
        <strain evidence="3">cv. Matina 1-6</strain>
    </source>
</reference>
<evidence type="ECO:0000313" key="2">
    <source>
        <dbReference type="EMBL" id="EOY17702.1"/>
    </source>
</evidence>
<dbReference type="InterPro" id="IPR036390">
    <property type="entry name" value="WH_DNA-bd_sf"/>
</dbReference>
<name>A0A061FM25_THECC</name>
<dbReference type="GO" id="GO:0007062">
    <property type="term" value="P:sister chromatid cohesion"/>
    <property type="evidence" value="ECO:0007669"/>
    <property type="project" value="InterPro"/>
</dbReference>
<dbReference type="GO" id="GO:0008278">
    <property type="term" value="C:cohesin complex"/>
    <property type="evidence" value="ECO:0007669"/>
    <property type="project" value="InterPro"/>
</dbReference>
<dbReference type="InterPro" id="IPR023093">
    <property type="entry name" value="ScpA-like_C"/>
</dbReference>
<evidence type="ECO:0000259" key="1">
    <source>
        <dbReference type="Pfam" id="PF04824"/>
    </source>
</evidence>
<proteinExistence type="predicted"/>
<dbReference type="InterPro" id="IPR006909">
    <property type="entry name" value="Rad21/Rec8_C_eu"/>
</dbReference>
<dbReference type="Pfam" id="PF04824">
    <property type="entry name" value="Rad21_Rec8"/>
    <property type="match status" value="1"/>
</dbReference>
<dbReference type="InterPro" id="IPR039781">
    <property type="entry name" value="Rad21/Rec8-like"/>
</dbReference>
<protein>
    <submittedName>
        <fullName evidence="2">Rad21/Rec8-like family protein, putative</fullName>
    </submittedName>
</protein>
<dbReference type="PANTHER" id="PTHR12585">
    <property type="entry name" value="SCC1 / RAD21 FAMILY MEMBER"/>
    <property type="match status" value="1"/>
</dbReference>
<dbReference type="Gene3D" id="1.10.10.580">
    <property type="entry name" value="Structural maintenance of chromosome 1. Chain E"/>
    <property type="match status" value="1"/>
</dbReference>
<organism evidence="2 3">
    <name type="scientific">Theobroma cacao</name>
    <name type="common">Cacao</name>
    <name type="synonym">Cocoa</name>
    <dbReference type="NCBI Taxonomy" id="3641"/>
    <lineage>
        <taxon>Eukaryota</taxon>
        <taxon>Viridiplantae</taxon>
        <taxon>Streptophyta</taxon>
        <taxon>Embryophyta</taxon>
        <taxon>Tracheophyta</taxon>
        <taxon>Spermatophyta</taxon>
        <taxon>Magnoliopsida</taxon>
        <taxon>eudicotyledons</taxon>
        <taxon>Gunneridae</taxon>
        <taxon>Pentapetalae</taxon>
        <taxon>rosids</taxon>
        <taxon>malvids</taxon>
        <taxon>Malvales</taxon>
        <taxon>Malvaceae</taxon>
        <taxon>Byttnerioideae</taxon>
        <taxon>Theobroma</taxon>
    </lineage>
</organism>
<dbReference type="InParanoid" id="A0A061FM25"/>
<accession>A0A061FM25</accession>
<dbReference type="PANTHER" id="PTHR12585:SF64">
    <property type="entry name" value="SISTER CHROMATID COHESION 1 PROTEIN 1"/>
    <property type="match status" value="1"/>
</dbReference>
<dbReference type="Gramene" id="EOY17702">
    <property type="protein sequence ID" value="EOY17702"/>
    <property type="gene ID" value="TCM_042456"/>
</dbReference>
<dbReference type="OMA" id="SHFEIAG"/>
<dbReference type="eggNOG" id="KOG1213">
    <property type="taxonomic scope" value="Eukaryota"/>
</dbReference>
<dbReference type="Proteomes" id="UP000026915">
    <property type="component" value="Chromosome 10"/>
</dbReference>
<evidence type="ECO:0000313" key="3">
    <source>
        <dbReference type="Proteomes" id="UP000026915"/>
    </source>
</evidence>
<dbReference type="STRING" id="3641.A0A061FM25"/>
<dbReference type="SUPFAM" id="SSF46785">
    <property type="entry name" value="Winged helix' DNA-binding domain"/>
    <property type="match status" value="1"/>
</dbReference>
<keyword evidence="3" id="KW-1185">Reference proteome</keyword>
<feature type="domain" description="Rad21/Rec8-like protein C-terminal eukaryotic" evidence="1">
    <location>
        <begin position="29"/>
        <end position="82"/>
    </location>
</feature>